<evidence type="ECO:0000256" key="2">
    <source>
        <dbReference type="SAM" id="MobiDB-lite"/>
    </source>
</evidence>
<accession>A0A498LS55</accession>
<protein>
    <submittedName>
        <fullName evidence="3">LINE-1 type transposase domain-containing 1</fullName>
    </submittedName>
</protein>
<feature type="region of interest" description="Disordered" evidence="2">
    <location>
        <begin position="1"/>
        <end position="20"/>
    </location>
</feature>
<feature type="coiled-coil region" evidence="1">
    <location>
        <begin position="111"/>
        <end position="138"/>
    </location>
</feature>
<evidence type="ECO:0000256" key="1">
    <source>
        <dbReference type="SAM" id="Coils"/>
    </source>
</evidence>
<proteinExistence type="predicted"/>
<comment type="caution">
    <text evidence="3">The sequence shown here is derived from an EMBL/GenBank/DDBJ whole genome shotgun (WGS) entry which is preliminary data.</text>
</comment>
<keyword evidence="1" id="KW-0175">Coiled coil</keyword>
<dbReference type="Gene3D" id="3.30.70.1820">
    <property type="entry name" value="L1 transposable element, RRM domain"/>
    <property type="match status" value="1"/>
</dbReference>
<dbReference type="AlphaFoldDB" id="A0A498LS55"/>
<sequence length="297" mass="33394">MSSSKQKQTHPLVPPTTRSTASIAGKLAAMAAASNVKNQAAGETFESVSTDLLISELTKQRISIRDDISALIQESIGPLQSSMNALRESVEGFQSRLTATETLAGENFEKVSAAEKAIKTLQTQNASLLDRIGDLENRSRRANLRIVNVPEGSENGKDPVTFVAELLLEMTGTEVFDNPPILERAHQSPGQKPADGRKPRPFVVCFHRFQEKERLLRWARQHEMKYKGNLVRIYQDLSATLSRKRSSYNGIKQSLYQKGIRFQLLYPARLRVTFNEETLVFNTPEEAKQFYDQRINV</sequence>
<name>A0A498LS55_LABRO</name>
<gene>
    <name evidence="3" type="ORF">ROHU_010712</name>
</gene>
<dbReference type="InterPro" id="IPR042566">
    <property type="entry name" value="L1_C"/>
</dbReference>
<organism evidence="3 4">
    <name type="scientific">Labeo rohita</name>
    <name type="common">Indian major carp</name>
    <name type="synonym">Cyprinus rohita</name>
    <dbReference type="NCBI Taxonomy" id="84645"/>
    <lineage>
        <taxon>Eukaryota</taxon>
        <taxon>Metazoa</taxon>
        <taxon>Chordata</taxon>
        <taxon>Craniata</taxon>
        <taxon>Vertebrata</taxon>
        <taxon>Euteleostomi</taxon>
        <taxon>Actinopterygii</taxon>
        <taxon>Neopterygii</taxon>
        <taxon>Teleostei</taxon>
        <taxon>Ostariophysi</taxon>
        <taxon>Cypriniformes</taxon>
        <taxon>Cyprinidae</taxon>
        <taxon>Labeoninae</taxon>
        <taxon>Labeonini</taxon>
        <taxon>Labeo</taxon>
    </lineage>
</organism>
<evidence type="ECO:0000313" key="4">
    <source>
        <dbReference type="Proteomes" id="UP000290572"/>
    </source>
</evidence>
<dbReference type="InterPro" id="IPR004244">
    <property type="entry name" value="Transposase_22"/>
</dbReference>
<dbReference type="Gene3D" id="3.30.250.20">
    <property type="entry name" value="L1 transposable element, C-terminal domain"/>
    <property type="match status" value="1"/>
</dbReference>
<reference evidence="3 4" key="1">
    <citation type="submission" date="2018-03" db="EMBL/GenBank/DDBJ databases">
        <title>Draft genome sequence of Rohu Carp (Labeo rohita).</title>
        <authorList>
            <person name="Das P."/>
            <person name="Kushwaha B."/>
            <person name="Joshi C.G."/>
            <person name="Kumar D."/>
            <person name="Nagpure N.S."/>
            <person name="Sahoo L."/>
            <person name="Das S.P."/>
            <person name="Bit A."/>
            <person name="Patnaik S."/>
            <person name="Meher P.K."/>
            <person name="Jayasankar P."/>
            <person name="Koringa P.G."/>
            <person name="Patel N.V."/>
            <person name="Hinsu A.T."/>
            <person name="Kumar R."/>
            <person name="Pandey M."/>
            <person name="Agarwal S."/>
            <person name="Srivastava S."/>
            <person name="Singh M."/>
            <person name="Iquebal M.A."/>
            <person name="Jaiswal S."/>
            <person name="Angadi U.B."/>
            <person name="Kumar N."/>
            <person name="Raza M."/>
            <person name="Shah T.M."/>
            <person name="Rai A."/>
            <person name="Jena J.K."/>
        </authorList>
    </citation>
    <scope>NUCLEOTIDE SEQUENCE [LARGE SCALE GENOMIC DNA]</scope>
    <source>
        <strain evidence="3">DASCIFA01</strain>
        <tissue evidence="3">Testis</tissue>
    </source>
</reference>
<dbReference type="EMBL" id="QBIY01013158">
    <property type="protein sequence ID" value="RXN10941.1"/>
    <property type="molecule type" value="Genomic_DNA"/>
</dbReference>
<dbReference type="Proteomes" id="UP000290572">
    <property type="component" value="Unassembled WGS sequence"/>
</dbReference>
<keyword evidence="4" id="KW-1185">Reference proteome</keyword>
<dbReference type="PANTHER" id="PTHR11505">
    <property type="entry name" value="L1 TRANSPOSABLE ELEMENT-RELATED"/>
    <property type="match status" value="1"/>
</dbReference>
<evidence type="ECO:0000313" key="3">
    <source>
        <dbReference type="EMBL" id="RXN10941.1"/>
    </source>
</evidence>